<feature type="domain" description="Peptidase A1" evidence="7">
    <location>
        <begin position="127"/>
        <end position="482"/>
    </location>
</feature>
<dbReference type="CDD" id="cd05476">
    <property type="entry name" value="pepsin_A_like_plant"/>
    <property type="match status" value="1"/>
</dbReference>
<keyword evidence="2" id="KW-0645">Protease</keyword>
<name>A0ABP1BHR6_9BRYO</name>
<dbReference type="Pfam" id="PF14543">
    <property type="entry name" value="TAXi_N"/>
    <property type="match status" value="1"/>
</dbReference>
<keyword evidence="5" id="KW-0325">Glycoprotein</keyword>
<accession>A0ABP1BHR6</accession>
<dbReference type="InterPro" id="IPR051708">
    <property type="entry name" value="Plant_Aspart_Prot_A1"/>
</dbReference>
<sequence>MESLLIRRAPGVLVLVVSIMLQASTQICLGRQILSTGGARPSDDEMSTTEEVNYDKVLKSYWIHRDHPDSPASAASTYNTSSQSERIAAAARRSLARAEYFSRRVLDSTSSGNFDSPVEAVAVGGEYAMAVSVGTPPQEFIVTVDTGSDLVWLNCKPCIQCIVNAADNPFDPTQSTSYQEASCTDAACTEFPFSGSSCVGTGPCDYIYRYEEGSNTKGIVAYETFTFTALNGYSFGIGNIKFGCGQDESLNRFPGVDGIVGLGPGSFSLPSQLSSVPGFTDIFSYCLIPFGGTAASHSTFYFGVPETNISTYTPIYSNIVSPSKPFYYVKVTGISVGDVLLNIPADFFNISPTDGSGGTIFDSGTTLTMLTGVAYDAVLQEFVSQYNFPAISNPPFVCFDVSSATASTINPNNIVFHLQSVSGGETVDFVLSPVNVLFLYSETVVCLTILSVNPGGTMIIGNTAQADHEMVFDRVNGQIGWASTTCT</sequence>
<dbReference type="PRINTS" id="PR00792">
    <property type="entry name" value="PEPSIN"/>
</dbReference>
<feature type="signal peptide" evidence="6">
    <location>
        <begin position="1"/>
        <end position="30"/>
    </location>
</feature>
<protein>
    <recommendedName>
        <fullName evidence="7">Peptidase A1 domain-containing protein</fullName>
    </recommendedName>
</protein>
<dbReference type="PANTHER" id="PTHR47967:SF128">
    <property type="entry name" value="ASPARTIC PROTEINASE CDR1-LIKE"/>
    <property type="match status" value="1"/>
</dbReference>
<proteinExistence type="inferred from homology"/>
<organism evidence="8 9">
    <name type="scientific">Sphagnum jensenii</name>
    <dbReference type="NCBI Taxonomy" id="128206"/>
    <lineage>
        <taxon>Eukaryota</taxon>
        <taxon>Viridiplantae</taxon>
        <taxon>Streptophyta</taxon>
        <taxon>Embryophyta</taxon>
        <taxon>Bryophyta</taxon>
        <taxon>Sphagnophytina</taxon>
        <taxon>Sphagnopsida</taxon>
        <taxon>Sphagnales</taxon>
        <taxon>Sphagnaceae</taxon>
        <taxon>Sphagnum</taxon>
    </lineage>
</organism>
<evidence type="ECO:0000313" key="8">
    <source>
        <dbReference type="EMBL" id="CAK9875144.1"/>
    </source>
</evidence>
<keyword evidence="6" id="KW-0732">Signal</keyword>
<keyword evidence="3" id="KW-0064">Aspartyl protease</keyword>
<dbReference type="PANTHER" id="PTHR47967">
    <property type="entry name" value="OS07G0603500 PROTEIN-RELATED"/>
    <property type="match status" value="1"/>
</dbReference>
<evidence type="ECO:0000256" key="1">
    <source>
        <dbReference type="ARBA" id="ARBA00007447"/>
    </source>
</evidence>
<dbReference type="InterPro" id="IPR001461">
    <property type="entry name" value="Aspartic_peptidase_A1"/>
</dbReference>
<dbReference type="EMBL" id="OZ023705">
    <property type="protein sequence ID" value="CAK9875144.1"/>
    <property type="molecule type" value="Genomic_DNA"/>
</dbReference>
<reference evidence="8" key="1">
    <citation type="submission" date="2024-03" db="EMBL/GenBank/DDBJ databases">
        <authorList>
            <consortium name="ELIXIR-Norway"/>
            <consortium name="Elixir Norway"/>
        </authorList>
    </citation>
    <scope>NUCLEOTIDE SEQUENCE</scope>
</reference>
<dbReference type="InterPro" id="IPR021109">
    <property type="entry name" value="Peptidase_aspartic_dom_sf"/>
</dbReference>
<evidence type="ECO:0000256" key="5">
    <source>
        <dbReference type="ARBA" id="ARBA00023180"/>
    </source>
</evidence>
<dbReference type="InterPro" id="IPR032799">
    <property type="entry name" value="TAXi_C"/>
</dbReference>
<evidence type="ECO:0000256" key="2">
    <source>
        <dbReference type="ARBA" id="ARBA00022670"/>
    </source>
</evidence>
<evidence type="ECO:0000313" key="9">
    <source>
        <dbReference type="Proteomes" id="UP001497522"/>
    </source>
</evidence>
<dbReference type="Proteomes" id="UP001497522">
    <property type="component" value="Chromosome 4"/>
</dbReference>
<dbReference type="InterPro" id="IPR033121">
    <property type="entry name" value="PEPTIDASE_A1"/>
</dbReference>
<evidence type="ECO:0000259" key="7">
    <source>
        <dbReference type="PROSITE" id="PS51767"/>
    </source>
</evidence>
<gene>
    <name evidence="8" type="ORF">CSSPJE1EN2_LOCUS17393</name>
</gene>
<comment type="similarity">
    <text evidence="1">Belongs to the peptidase A1 family.</text>
</comment>
<dbReference type="Gene3D" id="2.40.70.10">
    <property type="entry name" value="Acid Proteases"/>
    <property type="match status" value="2"/>
</dbReference>
<dbReference type="InterPro" id="IPR034161">
    <property type="entry name" value="Pepsin-like_plant"/>
</dbReference>
<keyword evidence="9" id="KW-1185">Reference proteome</keyword>
<evidence type="ECO:0000256" key="3">
    <source>
        <dbReference type="ARBA" id="ARBA00022750"/>
    </source>
</evidence>
<dbReference type="SUPFAM" id="SSF50630">
    <property type="entry name" value="Acid proteases"/>
    <property type="match status" value="1"/>
</dbReference>
<dbReference type="Pfam" id="PF14541">
    <property type="entry name" value="TAXi_C"/>
    <property type="match status" value="1"/>
</dbReference>
<dbReference type="InterPro" id="IPR032861">
    <property type="entry name" value="TAXi_N"/>
</dbReference>
<feature type="chain" id="PRO_5046927822" description="Peptidase A1 domain-containing protein" evidence="6">
    <location>
        <begin position="31"/>
        <end position="487"/>
    </location>
</feature>
<dbReference type="PROSITE" id="PS51767">
    <property type="entry name" value="PEPTIDASE_A1"/>
    <property type="match status" value="1"/>
</dbReference>
<evidence type="ECO:0000256" key="4">
    <source>
        <dbReference type="ARBA" id="ARBA00022801"/>
    </source>
</evidence>
<evidence type="ECO:0000256" key="6">
    <source>
        <dbReference type="SAM" id="SignalP"/>
    </source>
</evidence>
<keyword evidence="4" id="KW-0378">Hydrolase</keyword>